<accession>A0A9P5C1J7</accession>
<comment type="caution">
    <text evidence="3">The sequence shown here is derived from an EMBL/GenBank/DDBJ whole genome shotgun (WGS) entry which is preliminary data.</text>
</comment>
<dbReference type="Pfam" id="PF23155">
    <property type="entry name" value="DUF7053"/>
    <property type="match status" value="1"/>
</dbReference>
<feature type="compositionally biased region" description="Basic and acidic residues" evidence="1">
    <location>
        <begin position="209"/>
        <end position="218"/>
    </location>
</feature>
<evidence type="ECO:0000259" key="2">
    <source>
        <dbReference type="Pfam" id="PF23155"/>
    </source>
</evidence>
<dbReference type="OrthoDB" id="4276610at2759"/>
<dbReference type="PANTHER" id="PTHR38117:SF1">
    <property type="entry name" value="DUF3074 DOMAIN-CONTAINING PROTEIN"/>
    <property type="match status" value="1"/>
</dbReference>
<proteinExistence type="predicted"/>
<dbReference type="Proteomes" id="UP000758155">
    <property type="component" value="Unassembled WGS sequence"/>
</dbReference>
<protein>
    <recommendedName>
        <fullName evidence="2">DUF7053 domain-containing protein</fullName>
    </recommendedName>
</protein>
<feature type="domain" description="DUF7053" evidence="2">
    <location>
        <begin position="4"/>
        <end position="178"/>
    </location>
</feature>
<reference evidence="3" key="1">
    <citation type="submission" date="2019-04" db="EMBL/GenBank/DDBJ databases">
        <title>Sequencing of skin fungus with MAO and IRED activity.</title>
        <authorList>
            <person name="Marsaioli A.J."/>
            <person name="Bonatto J.M.C."/>
            <person name="Reis Junior O."/>
        </authorList>
    </citation>
    <scope>NUCLEOTIDE SEQUENCE</scope>
    <source>
        <strain evidence="3">28M1</strain>
    </source>
</reference>
<evidence type="ECO:0000313" key="3">
    <source>
        <dbReference type="EMBL" id="KAF3041339.1"/>
    </source>
</evidence>
<dbReference type="PANTHER" id="PTHR38117">
    <property type="entry name" value="NACHT AND WD40 DOMAIN PROTEIN"/>
    <property type="match status" value="1"/>
</dbReference>
<sequence length="232" mass="25364">MSAKYNLHIAASIPAHLTPAEVVAALQDHSTTLSLQALTTKHEKLPNTAPDVLKDTYWYPIDLNPVDTYSVTEVVTVLPGLGQWGKKNLTFPSCYQNIPTGIKTRADASGVIIRADYRVIRGGADAEVDGEGQGIGDAEWVLVEDVEVSSSWWLMPFVKGKMEQAHRDICRKVIEKVEMQRRQDNLAQSVGRGQELSRGPTASASAPHVEADANESQRVELPAPGSQKVFYA</sequence>
<dbReference type="InterPro" id="IPR055481">
    <property type="entry name" value="DUF7053"/>
</dbReference>
<evidence type="ECO:0000256" key="1">
    <source>
        <dbReference type="SAM" id="MobiDB-lite"/>
    </source>
</evidence>
<organism evidence="3 4">
    <name type="scientific">Didymella heteroderae</name>
    <dbReference type="NCBI Taxonomy" id="1769908"/>
    <lineage>
        <taxon>Eukaryota</taxon>
        <taxon>Fungi</taxon>
        <taxon>Dikarya</taxon>
        <taxon>Ascomycota</taxon>
        <taxon>Pezizomycotina</taxon>
        <taxon>Dothideomycetes</taxon>
        <taxon>Pleosporomycetidae</taxon>
        <taxon>Pleosporales</taxon>
        <taxon>Pleosporineae</taxon>
        <taxon>Didymellaceae</taxon>
        <taxon>Didymella</taxon>
    </lineage>
</organism>
<name>A0A9P5C1J7_9PLEO</name>
<evidence type="ECO:0000313" key="4">
    <source>
        <dbReference type="Proteomes" id="UP000758155"/>
    </source>
</evidence>
<dbReference type="AlphaFoldDB" id="A0A9P5C1J7"/>
<gene>
    <name evidence="3" type="ORF">E8E12_007353</name>
</gene>
<keyword evidence="4" id="KW-1185">Reference proteome</keyword>
<dbReference type="EMBL" id="SWKV01000021">
    <property type="protein sequence ID" value="KAF3041339.1"/>
    <property type="molecule type" value="Genomic_DNA"/>
</dbReference>
<feature type="region of interest" description="Disordered" evidence="1">
    <location>
        <begin position="184"/>
        <end position="232"/>
    </location>
</feature>